<comment type="similarity">
    <text evidence="1">Belongs to the cycloisomerase 2 family.</text>
</comment>
<gene>
    <name evidence="2" type="ORF">B0T18DRAFT_324813</name>
</gene>
<dbReference type="EMBL" id="JAUKUD010000004">
    <property type="protein sequence ID" value="KAK0746610.1"/>
    <property type="molecule type" value="Genomic_DNA"/>
</dbReference>
<accession>A0AA40K5F9</accession>
<reference evidence="2" key="1">
    <citation type="submission" date="2023-06" db="EMBL/GenBank/DDBJ databases">
        <title>Genome-scale phylogeny and comparative genomics of the fungal order Sordariales.</title>
        <authorList>
            <consortium name="Lawrence Berkeley National Laboratory"/>
            <person name="Hensen N."/>
            <person name="Bonometti L."/>
            <person name="Westerberg I."/>
            <person name="Brannstrom I.O."/>
            <person name="Guillou S."/>
            <person name="Cros-Aarteil S."/>
            <person name="Calhoun S."/>
            <person name="Haridas S."/>
            <person name="Kuo A."/>
            <person name="Mondo S."/>
            <person name="Pangilinan J."/>
            <person name="Riley R."/>
            <person name="LaButti K."/>
            <person name="Andreopoulos B."/>
            <person name="Lipzen A."/>
            <person name="Chen C."/>
            <person name="Yanf M."/>
            <person name="Daum C."/>
            <person name="Ng V."/>
            <person name="Clum A."/>
            <person name="Steindorff A."/>
            <person name="Ohm R."/>
            <person name="Martin F."/>
            <person name="Silar P."/>
            <person name="Natvig D."/>
            <person name="Lalanne C."/>
            <person name="Gautier V."/>
            <person name="Ament-velasquez S.L."/>
            <person name="Kruys A."/>
            <person name="Hutchinson M.I."/>
            <person name="Powell A.J."/>
            <person name="Barry K."/>
            <person name="Miller A.N."/>
            <person name="Grigoriev I.V."/>
            <person name="Debuchy R."/>
            <person name="Gladieux P."/>
            <person name="Thoren M.H."/>
            <person name="Johannesson H."/>
        </authorList>
    </citation>
    <scope>NUCLEOTIDE SEQUENCE</scope>
    <source>
        <strain evidence="2">SMH3187-1</strain>
    </source>
</reference>
<keyword evidence="3" id="KW-1185">Reference proteome</keyword>
<evidence type="ECO:0000313" key="2">
    <source>
        <dbReference type="EMBL" id="KAK0746610.1"/>
    </source>
</evidence>
<organism evidence="2 3">
    <name type="scientific">Schizothecium vesticola</name>
    <dbReference type="NCBI Taxonomy" id="314040"/>
    <lineage>
        <taxon>Eukaryota</taxon>
        <taxon>Fungi</taxon>
        <taxon>Dikarya</taxon>
        <taxon>Ascomycota</taxon>
        <taxon>Pezizomycotina</taxon>
        <taxon>Sordariomycetes</taxon>
        <taxon>Sordariomycetidae</taxon>
        <taxon>Sordariales</taxon>
        <taxon>Schizotheciaceae</taxon>
        <taxon>Schizothecium</taxon>
    </lineage>
</organism>
<comment type="caution">
    <text evidence="2">The sequence shown here is derived from an EMBL/GenBank/DDBJ whole genome shotgun (WGS) entry which is preliminary data.</text>
</comment>
<dbReference type="GO" id="GO:0017057">
    <property type="term" value="F:6-phosphogluconolactonase activity"/>
    <property type="evidence" value="ECO:0007669"/>
    <property type="project" value="TreeGrafter"/>
</dbReference>
<dbReference type="Gene3D" id="2.130.10.10">
    <property type="entry name" value="YVTN repeat-like/Quinoprotein amine dehydrogenase"/>
    <property type="match status" value="1"/>
</dbReference>
<evidence type="ECO:0000256" key="1">
    <source>
        <dbReference type="ARBA" id="ARBA00005564"/>
    </source>
</evidence>
<sequence>MQVLTPLAKSDACGPTPSWLTQAGDILYCTDEGFTVTNTALVSLDIDSTGTVVRKDKKDVVIGPVSSVLFGNGKGLAVAGYGGGGITTHNISNPNALTLLQNITFALPPGGTGLGAQTQSRAHHTVLDPTGNFLLVPDLGSDLVRVFSVNNGTLQIAEAGTISLPRGSGPRHGVFVKGTTKTFFYVVTELTNNIFGYEVTYGTGKTISFVQVHASNTHGEPVGSALPNNTVAAEISLSPDSNFIVVSSRLEMSLQSPNPDPTNATMVASDPLITFSIQKDTGKLAHLQTHALGGVNPRHFSFNANGTLVAAVAQADNRVSIISRDPTNGLLGGIVATVSVGGPNMVIFDDA</sequence>
<dbReference type="PANTHER" id="PTHR30344:SF1">
    <property type="entry name" value="6-PHOSPHOGLUCONOLACTONASE"/>
    <property type="match status" value="1"/>
</dbReference>
<dbReference type="InterPro" id="IPR015943">
    <property type="entry name" value="WD40/YVTN_repeat-like_dom_sf"/>
</dbReference>
<dbReference type="Pfam" id="PF10282">
    <property type="entry name" value="Lactonase"/>
    <property type="match status" value="1"/>
</dbReference>
<dbReference type="InterPro" id="IPR011045">
    <property type="entry name" value="N2O_reductase_N"/>
</dbReference>
<name>A0AA40K5F9_9PEZI</name>
<evidence type="ECO:0000313" key="3">
    <source>
        <dbReference type="Proteomes" id="UP001172155"/>
    </source>
</evidence>
<dbReference type="InterPro" id="IPR050282">
    <property type="entry name" value="Cycloisomerase_2"/>
</dbReference>
<dbReference type="PANTHER" id="PTHR30344">
    <property type="entry name" value="6-PHOSPHOGLUCONOLACTONASE-RELATED"/>
    <property type="match status" value="1"/>
</dbReference>
<dbReference type="Proteomes" id="UP001172155">
    <property type="component" value="Unassembled WGS sequence"/>
</dbReference>
<dbReference type="AlphaFoldDB" id="A0AA40K5F9"/>
<proteinExistence type="inferred from homology"/>
<dbReference type="SUPFAM" id="SSF50974">
    <property type="entry name" value="Nitrous oxide reductase, N-terminal domain"/>
    <property type="match status" value="1"/>
</dbReference>
<protein>
    <submittedName>
        <fullName evidence="2">Lactonase, 7-bladed beta-propeller-domain-containing protein</fullName>
    </submittedName>
</protein>
<dbReference type="InterPro" id="IPR019405">
    <property type="entry name" value="Lactonase_7-beta_prop"/>
</dbReference>